<evidence type="ECO:0000256" key="2">
    <source>
        <dbReference type="ARBA" id="ARBA00022448"/>
    </source>
</evidence>
<name>A0A6F9XQX3_9LACO</name>
<dbReference type="SUPFAM" id="SSF103473">
    <property type="entry name" value="MFS general substrate transporter"/>
    <property type="match status" value="1"/>
</dbReference>
<feature type="transmembrane region" description="Helical" evidence="6">
    <location>
        <begin position="106"/>
        <end position="124"/>
    </location>
</feature>
<accession>A0A6F9XQX3</accession>
<feature type="transmembrane region" description="Helical" evidence="6">
    <location>
        <begin position="257"/>
        <end position="277"/>
    </location>
</feature>
<dbReference type="Proteomes" id="UP000494178">
    <property type="component" value="Unassembled WGS sequence"/>
</dbReference>
<protein>
    <submittedName>
        <fullName evidence="8">Major facilitator superfamily transporter</fullName>
    </submittedName>
</protein>
<dbReference type="InterPro" id="IPR020846">
    <property type="entry name" value="MFS_dom"/>
</dbReference>
<keyword evidence="5 6" id="KW-0472">Membrane</keyword>
<gene>
    <name evidence="8" type="ORF">SY111_02210</name>
</gene>
<feature type="transmembrane region" description="Helical" evidence="6">
    <location>
        <begin position="77"/>
        <end position="94"/>
    </location>
</feature>
<dbReference type="PANTHER" id="PTHR23508">
    <property type="entry name" value="CARBOXYLIC ACID TRANSPORTER PROTEIN HOMOLOG"/>
    <property type="match status" value="1"/>
</dbReference>
<dbReference type="GO" id="GO:0046943">
    <property type="term" value="F:carboxylic acid transmembrane transporter activity"/>
    <property type="evidence" value="ECO:0007669"/>
    <property type="project" value="TreeGrafter"/>
</dbReference>
<keyword evidence="4 6" id="KW-1133">Transmembrane helix</keyword>
<proteinExistence type="predicted"/>
<organism evidence="8">
    <name type="scientific">Ligilactobacillus agilis</name>
    <dbReference type="NCBI Taxonomy" id="1601"/>
    <lineage>
        <taxon>Bacteria</taxon>
        <taxon>Bacillati</taxon>
        <taxon>Bacillota</taxon>
        <taxon>Bacilli</taxon>
        <taxon>Lactobacillales</taxon>
        <taxon>Lactobacillaceae</taxon>
        <taxon>Ligilactobacillus</taxon>
    </lineage>
</organism>
<evidence type="ECO:0000313" key="8">
    <source>
        <dbReference type="EMBL" id="GET07597.1"/>
    </source>
</evidence>
<reference evidence="8" key="1">
    <citation type="submission" date="2019-10" db="EMBL/GenBank/DDBJ databases">
        <title>Lactobacillus agilis SY111 Whole Genome Sequencing Project.</title>
        <authorList>
            <person name="Suzuki S."/>
            <person name="Endo A."/>
            <person name="Maeno S."/>
            <person name="Shiwa Y."/>
            <person name="Matsutani M."/>
            <person name="Kajikawa A."/>
        </authorList>
    </citation>
    <scope>NUCLEOTIDE SEQUENCE</scope>
    <source>
        <strain evidence="8">SY111</strain>
    </source>
</reference>
<feature type="transmembrane region" description="Helical" evidence="6">
    <location>
        <begin position="339"/>
        <end position="360"/>
    </location>
</feature>
<feature type="transmembrane region" description="Helical" evidence="6">
    <location>
        <begin position="136"/>
        <end position="158"/>
    </location>
</feature>
<dbReference type="Pfam" id="PF07690">
    <property type="entry name" value="MFS_1"/>
    <property type="match status" value="2"/>
</dbReference>
<sequence length="405" mass="42579">MKNSKFKKIMLIVSLLALNIVEQAASVISAAIPQMAKAFPDHSQVQIEMITTIVSMFVTIFVLISGLIVNKLGQKRTAILGIAIAAVSSIIPAFSNSFNMIMASRAVLGVGIGLANPLAVSLIGEFFEGDFLAHLMGWRAAASGIGTSLMTLMAGQLLKISWHAAYLVYLLFVPTLLFFIFFVPDPKKAGLKTKAAGETDQAAESPAEEPAEKHARAKVIFYAAVLFAFFSGVMVAMVKLATMYVENGVGTPSQASTVFACLNFAQLLGGLVFGVLYKFLKSKILPLGILLSGLTLIAMAMTTSNGVMIALGVASGFFGGVSIPYIFTRVSQLSVTRTAPMNNALVLVGSNIGSFLAPYTASLLGKTAAMSIRNAGLALIVIAAIVLVALLAVKKNSSSQALANK</sequence>
<dbReference type="PANTHER" id="PTHR23508:SF10">
    <property type="entry name" value="CARBOXYLIC ACID TRANSPORTER PROTEIN HOMOLOG"/>
    <property type="match status" value="1"/>
</dbReference>
<evidence type="ECO:0000256" key="5">
    <source>
        <dbReference type="ARBA" id="ARBA00023136"/>
    </source>
</evidence>
<dbReference type="RefSeq" id="WP_225439656.1">
    <property type="nucleotide sequence ID" value="NZ_BLAN01000020.1"/>
</dbReference>
<comment type="subcellular location">
    <subcellularLocation>
        <location evidence="1">Cell membrane</location>
        <topology evidence="1">Multi-pass membrane protein</topology>
    </subcellularLocation>
</comment>
<feature type="transmembrane region" description="Helical" evidence="6">
    <location>
        <begin position="307"/>
        <end position="327"/>
    </location>
</feature>
<evidence type="ECO:0000256" key="3">
    <source>
        <dbReference type="ARBA" id="ARBA00022692"/>
    </source>
</evidence>
<dbReference type="PROSITE" id="PS50850">
    <property type="entry name" value="MFS"/>
    <property type="match status" value="1"/>
</dbReference>
<evidence type="ECO:0000259" key="7">
    <source>
        <dbReference type="PROSITE" id="PS50850"/>
    </source>
</evidence>
<feature type="transmembrane region" description="Helical" evidence="6">
    <location>
        <begin position="284"/>
        <end position="301"/>
    </location>
</feature>
<dbReference type="InterPro" id="IPR011701">
    <property type="entry name" value="MFS"/>
</dbReference>
<evidence type="ECO:0000256" key="1">
    <source>
        <dbReference type="ARBA" id="ARBA00004651"/>
    </source>
</evidence>
<comment type="caution">
    <text evidence="8">The sequence shown here is derived from an EMBL/GenBank/DDBJ whole genome shotgun (WGS) entry which is preliminary data.</text>
</comment>
<feature type="transmembrane region" description="Helical" evidence="6">
    <location>
        <begin position="219"/>
        <end position="245"/>
    </location>
</feature>
<dbReference type="AlphaFoldDB" id="A0A6F9XQX3"/>
<dbReference type="Gene3D" id="1.20.1250.20">
    <property type="entry name" value="MFS general substrate transporter like domains"/>
    <property type="match status" value="1"/>
</dbReference>
<feature type="domain" description="Major facilitator superfamily (MFS) profile" evidence="7">
    <location>
        <begin position="10"/>
        <end position="401"/>
    </location>
</feature>
<feature type="transmembrane region" description="Helical" evidence="6">
    <location>
        <begin position="49"/>
        <end position="70"/>
    </location>
</feature>
<evidence type="ECO:0000256" key="4">
    <source>
        <dbReference type="ARBA" id="ARBA00022989"/>
    </source>
</evidence>
<dbReference type="GO" id="GO:0005886">
    <property type="term" value="C:plasma membrane"/>
    <property type="evidence" value="ECO:0007669"/>
    <property type="project" value="UniProtKB-SubCell"/>
</dbReference>
<feature type="transmembrane region" description="Helical" evidence="6">
    <location>
        <begin position="164"/>
        <end position="184"/>
    </location>
</feature>
<keyword evidence="2" id="KW-0813">Transport</keyword>
<keyword evidence="3 6" id="KW-0812">Transmembrane</keyword>
<dbReference type="InterPro" id="IPR036259">
    <property type="entry name" value="MFS_trans_sf"/>
</dbReference>
<feature type="transmembrane region" description="Helical" evidence="6">
    <location>
        <begin position="372"/>
        <end position="393"/>
    </location>
</feature>
<dbReference type="EMBL" id="BLAN01000020">
    <property type="protein sequence ID" value="GET07597.1"/>
    <property type="molecule type" value="Genomic_DNA"/>
</dbReference>
<evidence type="ECO:0000256" key="6">
    <source>
        <dbReference type="SAM" id="Phobius"/>
    </source>
</evidence>